<dbReference type="EMBL" id="GEDV01005417">
    <property type="protein sequence ID" value="JAP83140.1"/>
    <property type="molecule type" value="Transcribed_RNA"/>
</dbReference>
<evidence type="ECO:0000256" key="2">
    <source>
        <dbReference type="ARBA" id="ARBA00006210"/>
    </source>
</evidence>
<accession>A0A131YXA5</accession>
<dbReference type="AlphaFoldDB" id="A0A131YXA5"/>
<comment type="function">
    <text evidence="9">Component of the Mediator complex, a coactivator involved in the regulated transcription of nearly all RNA polymerase II-dependent genes. Mediator functions as a bridge to convey information from gene-specific regulatory proteins to the basal RNA polymerase II transcription machinery. Mediator is recruited to promoters by direct interactions with regulatory proteins and serves as a scaffold for the assembly of a functional preinitiation complex with RNA polymerase II and the general transcription factors.</text>
</comment>
<feature type="domain" description="Mediator complex subunit Med1" evidence="10">
    <location>
        <begin position="25"/>
        <end position="133"/>
    </location>
</feature>
<protein>
    <recommendedName>
        <fullName evidence="3 9">Mediator of RNA polymerase II transcription subunit 1</fullName>
    </recommendedName>
    <alternativeName>
        <fullName evidence="8 9">Mediator complex subunit 1</fullName>
    </alternativeName>
</protein>
<evidence type="ECO:0000256" key="8">
    <source>
        <dbReference type="ARBA" id="ARBA00031254"/>
    </source>
</evidence>
<dbReference type="PANTHER" id="PTHR12881:SF10">
    <property type="entry name" value="MEDIATOR OF RNA POLYMERASE II TRANSCRIPTION SUBUNIT 1"/>
    <property type="match status" value="1"/>
</dbReference>
<dbReference type="InterPro" id="IPR051999">
    <property type="entry name" value="Mediator_complex_subunit_1"/>
</dbReference>
<dbReference type="InterPro" id="IPR019680">
    <property type="entry name" value="Mediator_Med1"/>
</dbReference>
<dbReference type="GO" id="GO:0016592">
    <property type="term" value="C:mediator complex"/>
    <property type="evidence" value="ECO:0007669"/>
    <property type="project" value="InterPro"/>
</dbReference>
<name>A0A131YXA5_RHIAP</name>
<keyword evidence="4 9" id="KW-0805">Transcription regulation</keyword>
<evidence type="ECO:0000256" key="4">
    <source>
        <dbReference type="ARBA" id="ARBA00023015"/>
    </source>
</evidence>
<evidence type="ECO:0000256" key="5">
    <source>
        <dbReference type="ARBA" id="ARBA00023159"/>
    </source>
</evidence>
<evidence type="ECO:0000256" key="9">
    <source>
        <dbReference type="RuleBase" id="RU364059"/>
    </source>
</evidence>
<evidence type="ECO:0000256" key="6">
    <source>
        <dbReference type="ARBA" id="ARBA00023163"/>
    </source>
</evidence>
<keyword evidence="7 9" id="KW-0539">Nucleus</keyword>
<keyword evidence="5 9" id="KW-0010">Activator</keyword>
<organism evidence="11">
    <name type="scientific">Rhipicephalus appendiculatus</name>
    <name type="common">Brown ear tick</name>
    <dbReference type="NCBI Taxonomy" id="34631"/>
    <lineage>
        <taxon>Eukaryota</taxon>
        <taxon>Metazoa</taxon>
        <taxon>Ecdysozoa</taxon>
        <taxon>Arthropoda</taxon>
        <taxon>Chelicerata</taxon>
        <taxon>Arachnida</taxon>
        <taxon>Acari</taxon>
        <taxon>Parasitiformes</taxon>
        <taxon>Ixodida</taxon>
        <taxon>Ixodoidea</taxon>
        <taxon>Ixodidae</taxon>
        <taxon>Rhipicephalinae</taxon>
        <taxon>Rhipicephalus</taxon>
        <taxon>Rhipicephalus</taxon>
    </lineage>
</organism>
<dbReference type="GO" id="GO:0045944">
    <property type="term" value="P:positive regulation of transcription by RNA polymerase II"/>
    <property type="evidence" value="ECO:0007669"/>
    <property type="project" value="UniProtKB-ARBA"/>
</dbReference>
<sequence length="147" mass="16329">MAKALRMAIMEKHHLVDSAERSQLQKCLDMIQKSIKVTSMQSMIERLDTITRQQGLMFTTGPGGQECFISSDMFYVEVLLEPSGTVNDVKISHHGDPLSCPELTQVLLRGDFAEFTKHLEGLASIYQLNADKKTEDQGVPGSSGLRD</sequence>
<evidence type="ECO:0000259" key="10">
    <source>
        <dbReference type="Pfam" id="PF10744"/>
    </source>
</evidence>
<reference evidence="11" key="1">
    <citation type="journal article" date="2016" name="Ticks Tick Borne Dis.">
        <title>De novo assembly and annotation of the salivary gland transcriptome of Rhipicephalus appendiculatus male and female ticks during blood feeding.</title>
        <authorList>
            <person name="de Castro M.H."/>
            <person name="de Klerk D."/>
            <person name="Pienaar R."/>
            <person name="Latif A.A."/>
            <person name="Rees D.J."/>
            <person name="Mans B.J."/>
        </authorList>
    </citation>
    <scope>NUCLEOTIDE SEQUENCE</scope>
    <source>
        <tissue evidence="11">Salivary glands</tissue>
    </source>
</reference>
<evidence type="ECO:0000313" key="11">
    <source>
        <dbReference type="EMBL" id="JAP83140.1"/>
    </source>
</evidence>
<comment type="subcellular location">
    <subcellularLocation>
        <location evidence="1 9">Nucleus</location>
    </subcellularLocation>
</comment>
<dbReference type="PANTHER" id="PTHR12881">
    <property type="entry name" value="MEDIATOR OF RNA POLYMERASE II TRANSCRIPTION SUBUNIT 1"/>
    <property type="match status" value="1"/>
</dbReference>
<evidence type="ECO:0000256" key="1">
    <source>
        <dbReference type="ARBA" id="ARBA00004123"/>
    </source>
</evidence>
<comment type="similarity">
    <text evidence="2 9">Belongs to the Mediator complex subunit 1 family.</text>
</comment>
<dbReference type="GO" id="GO:0003712">
    <property type="term" value="F:transcription coregulator activity"/>
    <property type="evidence" value="ECO:0007669"/>
    <property type="project" value="InterPro"/>
</dbReference>
<evidence type="ECO:0000256" key="3">
    <source>
        <dbReference type="ARBA" id="ARBA00020612"/>
    </source>
</evidence>
<keyword evidence="6 9" id="KW-0804">Transcription</keyword>
<proteinExistence type="inferred from homology"/>
<evidence type="ECO:0000256" key="7">
    <source>
        <dbReference type="ARBA" id="ARBA00023242"/>
    </source>
</evidence>
<dbReference type="Pfam" id="PF10744">
    <property type="entry name" value="Med1"/>
    <property type="match status" value="1"/>
</dbReference>